<evidence type="ECO:0000313" key="2">
    <source>
        <dbReference type="Proteomes" id="UP000324222"/>
    </source>
</evidence>
<comment type="caution">
    <text evidence="1">The sequence shown here is derived from an EMBL/GenBank/DDBJ whole genome shotgun (WGS) entry which is preliminary data.</text>
</comment>
<name>A0A5B7EZH3_PORTR</name>
<evidence type="ECO:0000313" key="1">
    <source>
        <dbReference type="EMBL" id="MPC38419.1"/>
    </source>
</evidence>
<keyword evidence="2" id="KW-1185">Reference proteome</keyword>
<reference evidence="1 2" key="1">
    <citation type="submission" date="2019-05" db="EMBL/GenBank/DDBJ databases">
        <title>Another draft genome of Portunus trituberculatus and its Hox gene families provides insights of decapod evolution.</title>
        <authorList>
            <person name="Jeong J.-H."/>
            <person name="Song I."/>
            <person name="Kim S."/>
            <person name="Choi T."/>
            <person name="Kim D."/>
            <person name="Ryu S."/>
            <person name="Kim W."/>
        </authorList>
    </citation>
    <scope>NUCLEOTIDE SEQUENCE [LARGE SCALE GENOMIC DNA]</scope>
    <source>
        <tissue evidence="1">Muscle</tissue>
    </source>
</reference>
<dbReference type="EMBL" id="VSRR010004059">
    <property type="protein sequence ID" value="MPC38419.1"/>
    <property type="molecule type" value="Genomic_DNA"/>
</dbReference>
<proteinExistence type="predicted"/>
<dbReference type="Proteomes" id="UP000324222">
    <property type="component" value="Unassembled WGS sequence"/>
</dbReference>
<organism evidence="1 2">
    <name type="scientific">Portunus trituberculatus</name>
    <name type="common">Swimming crab</name>
    <name type="synonym">Neptunus trituberculatus</name>
    <dbReference type="NCBI Taxonomy" id="210409"/>
    <lineage>
        <taxon>Eukaryota</taxon>
        <taxon>Metazoa</taxon>
        <taxon>Ecdysozoa</taxon>
        <taxon>Arthropoda</taxon>
        <taxon>Crustacea</taxon>
        <taxon>Multicrustacea</taxon>
        <taxon>Malacostraca</taxon>
        <taxon>Eumalacostraca</taxon>
        <taxon>Eucarida</taxon>
        <taxon>Decapoda</taxon>
        <taxon>Pleocyemata</taxon>
        <taxon>Brachyura</taxon>
        <taxon>Eubrachyura</taxon>
        <taxon>Portunoidea</taxon>
        <taxon>Portunidae</taxon>
        <taxon>Portuninae</taxon>
        <taxon>Portunus</taxon>
    </lineage>
</organism>
<sequence>MSVKTTNGKKFFATLPTLIISNTTVCQGVCGEVSLCDEFLATFQTLIISNTTVCHDVYGEATLCGEFPSTLSTLIISNTTVCQGVSVEVTLCSHSCHHAWTSPHLRQTAAAAAWPHPSTAALLLAQHTTNNPAGSLWEASWREPCRAPGLDTCNNSNGEDTESHWPGPTAIILRKLKAHLSTRLLRECQRVKPNFRGQVFWNLCLQVTGRWKH</sequence>
<accession>A0A5B7EZH3</accession>
<dbReference type="AlphaFoldDB" id="A0A5B7EZH3"/>
<protein>
    <submittedName>
        <fullName evidence="1">Uncharacterized protein</fullName>
    </submittedName>
</protein>
<gene>
    <name evidence="1" type="ORF">E2C01_031924</name>
</gene>